<protein>
    <recommendedName>
        <fullName evidence="3">Macroglobulin domain-containing protein</fullName>
    </recommendedName>
</protein>
<evidence type="ECO:0000313" key="1">
    <source>
        <dbReference type="EMBL" id="QGY45185.1"/>
    </source>
</evidence>
<reference evidence="1 2" key="1">
    <citation type="submission" date="2019-11" db="EMBL/GenBank/DDBJ databases">
        <authorList>
            <person name="Zheng R.K."/>
            <person name="Sun C.M."/>
        </authorList>
    </citation>
    <scope>NUCLEOTIDE SEQUENCE [LARGE SCALE GENOMIC DNA]</scope>
    <source>
        <strain evidence="1 2">WC007</strain>
    </source>
</reference>
<accession>A0A6I6JQD2</accession>
<dbReference type="KEGG" id="mcos:GM418_16345"/>
<proteinExistence type="predicted"/>
<dbReference type="EMBL" id="CP046401">
    <property type="protein sequence ID" value="QGY45185.1"/>
    <property type="molecule type" value="Genomic_DNA"/>
</dbReference>
<dbReference type="RefSeq" id="WP_158868218.1">
    <property type="nucleotide sequence ID" value="NZ_CP046401.1"/>
</dbReference>
<organism evidence="1 2">
    <name type="scientific">Maribellus comscasis</name>
    <dbReference type="NCBI Taxonomy" id="2681766"/>
    <lineage>
        <taxon>Bacteria</taxon>
        <taxon>Pseudomonadati</taxon>
        <taxon>Bacteroidota</taxon>
        <taxon>Bacteroidia</taxon>
        <taxon>Marinilabiliales</taxon>
        <taxon>Prolixibacteraceae</taxon>
        <taxon>Maribellus</taxon>
    </lineage>
</organism>
<dbReference type="AlphaFoldDB" id="A0A6I6JQD2"/>
<name>A0A6I6JQD2_9BACT</name>
<dbReference type="Proteomes" id="UP000428260">
    <property type="component" value="Chromosome"/>
</dbReference>
<evidence type="ECO:0008006" key="3">
    <source>
        <dbReference type="Google" id="ProtNLM"/>
    </source>
</evidence>
<gene>
    <name evidence="1" type="ORF">GM418_16345</name>
</gene>
<keyword evidence="2" id="KW-1185">Reference proteome</keyword>
<evidence type="ECO:0000313" key="2">
    <source>
        <dbReference type="Proteomes" id="UP000428260"/>
    </source>
</evidence>
<sequence length="555" mass="62838">MNKTTGNKISGLLGILFLLIFIFPARGEEQIYLFPDRSSAVSGDTIWFGINIFSKEQGEMSNVVHVQLDDLENNHISKVSVLCDKGTGEGYIPVPDSLSTGVYVLRAFSFIQNSNADSKLNQRFVKVYNRFEEELFEIDFPLAESRVKYEYNNALHIETEKESYKKGEEVVAGLDIPQEVLNNTSQVIITAGLEEASNLDFATSWYPVAHKSAVKLPVPVVEKNGVLISGKVHSAEDNHPVPNAVVILSIPDSIPFLDYCVSDSSGIFYFYLRNAFGTADIVLQALAKNSMPCTIELYENFIDVDRPNVSRKMFNREELIFGESVIKASYFTKLFRGYKIESGSSFVMPRQFEHPFYGEPTKTFYPELFVDLPDFQEISREILHGVQYRERKTGTTIRLLNLGGDAVFKEEPLKLLDGIPVFDPEVFAPMGTDDIARVDVVYEKKFFGDLSFSGILSIYTKNRSLSWVDVNPSTGHFEYPCLQLQKKWSFKNQVVSNTHIPNFCKVLYRNIFDTLNGTEEFGFATSDLKGDIVIRVVLVQKDHEVLYSEKIIKVE</sequence>